<keyword evidence="3" id="KW-1185">Reference proteome</keyword>
<gene>
    <name evidence="2" type="ORF">BN9_081600</name>
</gene>
<feature type="compositionally biased region" description="Polar residues" evidence="1">
    <location>
        <begin position="1"/>
        <end position="15"/>
    </location>
</feature>
<name>A0A024GLG3_9STRA</name>
<accession>A0A024GLG3</accession>
<dbReference type="InterPro" id="IPR027267">
    <property type="entry name" value="AH/BAR_dom_sf"/>
</dbReference>
<dbReference type="Gene3D" id="2.30.29.30">
    <property type="entry name" value="Pleckstrin-homology domain (PH domain)/Phosphotyrosine-binding domain (PTB)"/>
    <property type="match status" value="1"/>
</dbReference>
<dbReference type="Gene3D" id="1.20.1270.60">
    <property type="entry name" value="Arfaptin homology (AH) domain/BAR domain"/>
    <property type="match status" value="1"/>
</dbReference>
<organism evidence="2 3">
    <name type="scientific">Albugo candida</name>
    <dbReference type="NCBI Taxonomy" id="65357"/>
    <lineage>
        <taxon>Eukaryota</taxon>
        <taxon>Sar</taxon>
        <taxon>Stramenopiles</taxon>
        <taxon>Oomycota</taxon>
        <taxon>Peronosporomycetes</taxon>
        <taxon>Albuginales</taxon>
        <taxon>Albuginaceae</taxon>
        <taxon>Albugo</taxon>
    </lineage>
</organism>
<evidence type="ECO:0000313" key="2">
    <source>
        <dbReference type="EMBL" id="CCI47182.1"/>
    </source>
</evidence>
<evidence type="ECO:0000256" key="1">
    <source>
        <dbReference type="SAM" id="MobiDB-lite"/>
    </source>
</evidence>
<protein>
    <recommendedName>
        <fullName evidence="4">PH domain-containing protein</fullName>
    </recommendedName>
</protein>
<dbReference type="InParanoid" id="A0A024GLG3"/>
<dbReference type="EMBL" id="CAIX01000156">
    <property type="protein sequence ID" value="CCI47182.1"/>
    <property type="molecule type" value="Genomic_DNA"/>
</dbReference>
<dbReference type="Proteomes" id="UP000053237">
    <property type="component" value="Unassembled WGS sequence"/>
</dbReference>
<dbReference type="InterPro" id="IPR011993">
    <property type="entry name" value="PH-like_dom_sf"/>
</dbReference>
<dbReference type="OrthoDB" id="159542at2759"/>
<sequence length="443" mass="50930">MSDTALTSPLDSQEGSDSRTLHNVREVKTHVLQQLTELESERVKHYEPLVAQNSTYWDRFQAEMTFGYGKIVQLQQFLLKRLEADQVYVEAIRTSSQPSVSKPVQEALSSQSPFSTFQDAFESLTRSQEQFADKLDQFIASIRKDVLHRYITEFSVQYKSAIDRITQKGSSLHEDLNRTHVIVCESFHSLQSILNCPLDGWRLELTYFISVQKWQSSRCEYVKGMAECFNEFKTLEINRIAVLQKALEAYLRKQRLFFEQMAHAISEPMTAAERVHPEKDLLQTIRRIPKNETAAAVQMELDPGSLSIPSPLQSPLLQKIGLLRFQLTGSLYNSWKSVVGVITLDRYFHLFDINGVIESTNWLPFLSHATQNISIALANCRIEIGRNPTENVEQGAIFQVIETTDATSYFHLFREAQKRFIFQCRTQEEMIAWVVALDALETQ</sequence>
<comment type="caution">
    <text evidence="2">The sequence shown here is derived from an EMBL/GenBank/DDBJ whole genome shotgun (WGS) entry which is preliminary data.</text>
</comment>
<dbReference type="STRING" id="65357.A0A024GLG3"/>
<evidence type="ECO:0000313" key="3">
    <source>
        <dbReference type="Proteomes" id="UP000053237"/>
    </source>
</evidence>
<dbReference type="SUPFAM" id="SSF103657">
    <property type="entry name" value="BAR/IMD domain-like"/>
    <property type="match status" value="1"/>
</dbReference>
<feature type="region of interest" description="Disordered" evidence="1">
    <location>
        <begin position="1"/>
        <end position="21"/>
    </location>
</feature>
<dbReference type="AlphaFoldDB" id="A0A024GLG3"/>
<reference evidence="2 3" key="1">
    <citation type="submission" date="2012-05" db="EMBL/GenBank/DDBJ databases">
        <title>Recombination and specialization in a pathogen metapopulation.</title>
        <authorList>
            <person name="Gardiner A."/>
            <person name="Kemen E."/>
            <person name="Schultz-Larsen T."/>
            <person name="MacLean D."/>
            <person name="Van Oosterhout C."/>
            <person name="Jones J.D.G."/>
        </authorList>
    </citation>
    <scope>NUCLEOTIDE SEQUENCE [LARGE SCALE GENOMIC DNA]</scope>
    <source>
        <strain evidence="2 3">Ac Nc2</strain>
    </source>
</reference>
<evidence type="ECO:0008006" key="4">
    <source>
        <dbReference type="Google" id="ProtNLM"/>
    </source>
</evidence>
<proteinExistence type="predicted"/>